<sequence>MSAEHMATGAVPRRGGDNMAVPMRSTRSNVSPAGRQSDPALKRPHLHVVESGEHHAKETGHGAHVASTVIAWTRSRPRPWLHTTIAILFLVLCWIGTLMLRTQMVENSFESSQVEQNITMLRQDVEDNQAKLSNLEATLPDRAQKLNMVPASGSLTIDLNGYQPPKDEKATTGESAEQQATSNQHDTSQGGATE</sequence>
<feature type="region of interest" description="Disordered" evidence="1">
    <location>
        <begin position="154"/>
        <end position="194"/>
    </location>
</feature>
<dbReference type="AlphaFoldDB" id="A0A806FU66"/>
<dbReference type="KEGG" id="bnm:BALAC2494_00038"/>
<reference evidence="3 4" key="1">
    <citation type="journal article" date="2011" name="J. Bacteriol.">
        <title>Genome Sequence of the Probiotic Strain Bifidobacterium animalis subsp. lactis CNCM I-2494.</title>
        <authorList>
            <person name="Chervaux C."/>
            <person name="Grimaldi C."/>
            <person name="Bolotin A."/>
            <person name="Quinquis B."/>
            <person name="Legrain-Raspaud S."/>
            <person name="van Hylckama Vlieg J.E."/>
            <person name="Denariaz G."/>
            <person name="Smokvina T."/>
        </authorList>
    </citation>
    <scope>NUCLEOTIDE SEQUENCE [LARGE SCALE GENOMIC DNA]</scope>
    <source>
        <strain evidence="3 4">CNCM I-2494</strain>
    </source>
</reference>
<gene>
    <name evidence="3" type="ORF">BALAC2494_00038</name>
</gene>
<keyword evidence="2" id="KW-1133">Transmembrane helix</keyword>
<evidence type="ECO:0000313" key="4">
    <source>
        <dbReference type="Proteomes" id="UP000008394"/>
    </source>
</evidence>
<proteinExistence type="predicted"/>
<protein>
    <submittedName>
        <fullName evidence="3">Hypothetical membrane associated protein</fullName>
    </submittedName>
</protein>
<feature type="transmembrane region" description="Helical" evidence="2">
    <location>
        <begin position="80"/>
        <end position="100"/>
    </location>
</feature>
<keyword evidence="2" id="KW-0812">Transmembrane</keyword>
<evidence type="ECO:0000256" key="2">
    <source>
        <dbReference type="SAM" id="Phobius"/>
    </source>
</evidence>
<evidence type="ECO:0000313" key="3">
    <source>
        <dbReference type="EMBL" id="AEK30671.1"/>
    </source>
</evidence>
<name>A0A806FU66_BIFAN</name>
<dbReference type="EMBL" id="CP002915">
    <property type="protein sequence ID" value="AEK30671.1"/>
    <property type="molecule type" value="Genomic_DNA"/>
</dbReference>
<keyword evidence="2" id="KW-0472">Membrane</keyword>
<feature type="compositionally biased region" description="Polar residues" evidence="1">
    <location>
        <begin position="172"/>
        <end position="194"/>
    </location>
</feature>
<evidence type="ECO:0000256" key="1">
    <source>
        <dbReference type="SAM" id="MobiDB-lite"/>
    </source>
</evidence>
<organism evidence="3 4">
    <name type="scientific">Bifidobacterium animalis subsp. lactis CNCM I-2494</name>
    <dbReference type="NCBI Taxonomy" id="1042403"/>
    <lineage>
        <taxon>Bacteria</taxon>
        <taxon>Bacillati</taxon>
        <taxon>Actinomycetota</taxon>
        <taxon>Actinomycetes</taxon>
        <taxon>Bifidobacteriales</taxon>
        <taxon>Bifidobacteriaceae</taxon>
        <taxon>Bifidobacterium</taxon>
    </lineage>
</organism>
<dbReference type="Proteomes" id="UP000008394">
    <property type="component" value="Chromosome"/>
</dbReference>
<feature type="region of interest" description="Disordered" evidence="1">
    <location>
        <begin position="1"/>
        <end position="42"/>
    </location>
</feature>
<accession>A0A806FU66</accession>